<sequence length="234" mass="24409">MRFLSLFALAAPLVAAIEFTAPAANSTVSKGAKFDLSWSTVDTDPGTFSVYLVNFFNWPPLYVPLVLDVETTAGEIEVTVPCDVDSSWGYQFNAINGTNTYVIYAQTPKFFIGGGPCTSPTLDTPPTCAAAATVTVTVSTTLSANSTGKPTTLAPVSSKTTAAPSPGKCPDTIGWGESGYSHPVTLTRVPHASNDVPTTTPAPGAWTSKDAEASTSTLYTTIYKDLSEVNGCAC</sequence>
<evidence type="ECO:0000259" key="4">
    <source>
        <dbReference type="Pfam" id="PF10342"/>
    </source>
</evidence>
<dbReference type="RefSeq" id="XP_060303611.1">
    <property type="nucleotide sequence ID" value="XM_060441039.1"/>
</dbReference>
<feature type="domain" description="Yeast cell wall synthesis Kre9/Knh1-like N-terminal" evidence="4">
    <location>
        <begin position="22"/>
        <end position="111"/>
    </location>
</feature>
<evidence type="ECO:0000256" key="2">
    <source>
        <dbReference type="SAM" id="MobiDB-lite"/>
    </source>
</evidence>
<dbReference type="InterPro" id="IPR052479">
    <property type="entry name" value="GPI-anchor_Adhesion_Reg"/>
</dbReference>
<feature type="signal peptide" evidence="3">
    <location>
        <begin position="1"/>
        <end position="16"/>
    </location>
</feature>
<dbReference type="PANTHER" id="PTHR35185:SF2">
    <property type="entry name" value="EXTRACELLULAR PROLINE-SERINE RICH PROTEIN (AFU_ORTHOLOGUE AFUA_8G07090)"/>
    <property type="match status" value="1"/>
</dbReference>
<comment type="caution">
    <text evidence="5">The sequence shown here is derived from an EMBL/GenBank/DDBJ whole genome shotgun (WGS) entry which is preliminary data.</text>
</comment>
<proteinExistence type="predicted"/>
<dbReference type="Proteomes" id="UP001172101">
    <property type="component" value="Unassembled WGS sequence"/>
</dbReference>
<feature type="region of interest" description="Disordered" evidence="2">
    <location>
        <begin position="144"/>
        <end position="174"/>
    </location>
</feature>
<evidence type="ECO:0000313" key="5">
    <source>
        <dbReference type="EMBL" id="KAK0734734.1"/>
    </source>
</evidence>
<dbReference type="GeneID" id="85324309"/>
<feature type="region of interest" description="Disordered" evidence="2">
    <location>
        <begin position="191"/>
        <end position="211"/>
    </location>
</feature>
<dbReference type="EMBL" id="JAUIRO010000001">
    <property type="protein sequence ID" value="KAK0734734.1"/>
    <property type="molecule type" value="Genomic_DNA"/>
</dbReference>
<dbReference type="PANTHER" id="PTHR35185">
    <property type="entry name" value="SERINE/THREONINE-RICH PROTEIN ADG2-RELATED"/>
    <property type="match status" value="1"/>
</dbReference>
<evidence type="ECO:0000256" key="1">
    <source>
        <dbReference type="ARBA" id="ARBA00022729"/>
    </source>
</evidence>
<evidence type="ECO:0000313" key="6">
    <source>
        <dbReference type="Proteomes" id="UP001172101"/>
    </source>
</evidence>
<keyword evidence="6" id="KW-1185">Reference proteome</keyword>
<protein>
    <submittedName>
        <fullName evidence="5">Ser-Thr-rich glycosyl-phosphatidyl-inositol-anchored membrane family-domain-containing protein</fullName>
    </submittedName>
</protein>
<reference evidence="5" key="1">
    <citation type="submission" date="2023-06" db="EMBL/GenBank/DDBJ databases">
        <title>Genome-scale phylogeny and comparative genomics of the fungal order Sordariales.</title>
        <authorList>
            <consortium name="Lawrence Berkeley National Laboratory"/>
            <person name="Hensen N."/>
            <person name="Bonometti L."/>
            <person name="Westerberg I."/>
            <person name="Brannstrom I.O."/>
            <person name="Guillou S."/>
            <person name="Cros-Aarteil S."/>
            <person name="Calhoun S."/>
            <person name="Haridas S."/>
            <person name="Kuo A."/>
            <person name="Mondo S."/>
            <person name="Pangilinan J."/>
            <person name="Riley R."/>
            <person name="LaButti K."/>
            <person name="Andreopoulos B."/>
            <person name="Lipzen A."/>
            <person name="Chen C."/>
            <person name="Yanf M."/>
            <person name="Daum C."/>
            <person name="Ng V."/>
            <person name="Clum A."/>
            <person name="Steindorff A."/>
            <person name="Ohm R."/>
            <person name="Martin F."/>
            <person name="Silar P."/>
            <person name="Natvig D."/>
            <person name="Lalanne C."/>
            <person name="Gautier V."/>
            <person name="Ament-velasquez S.L."/>
            <person name="Kruys A."/>
            <person name="Hutchinson M.I."/>
            <person name="Powell A.J."/>
            <person name="Barry K."/>
            <person name="Miller A.N."/>
            <person name="Grigoriev I.V."/>
            <person name="Debuchy R."/>
            <person name="Gladieux P."/>
            <person name="Thoren M.H."/>
            <person name="Johannesson H."/>
        </authorList>
    </citation>
    <scope>NUCLEOTIDE SEQUENCE</scope>
    <source>
        <strain evidence="5">SMH2392-1A</strain>
    </source>
</reference>
<dbReference type="Pfam" id="PF10342">
    <property type="entry name" value="Kre9_KNH"/>
    <property type="match status" value="1"/>
</dbReference>
<dbReference type="InterPro" id="IPR018466">
    <property type="entry name" value="Kre9/Knh1-like_N"/>
</dbReference>
<evidence type="ECO:0000256" key="3">
    <source>
        <dbReference type="SAM" id="SignalP"/>
    </source>
</evidence>
<accession>A0AA40EAT4</accession>
<feature type="chain" id="PRO_5041301530" evidence="3">
    <location>
        <begin position="17"/>
        <end position="234"/>
    </location>
</feature>
<name>A0AA40EAT4_9PEZI</name>
<keyword evidence="1 3" id="KW-0732">Signal</keyword>
<organism evidence="5 6">
    <name type="scientific">Lasiosphaeria miniovina</name>
    <dbReference type="NCBI Taxonomy" id="1954250"/>
    <lineage>
        <taxon>Eukaryota</taxon>
        <taxon>Fungi</taxon>
        <taxon>Dikarya</taxon>
        <taxon>Ascomycota</taxon>
        <taxon>Pezizomycotina</taxon>
        <taxon>Sordariomycetes</taxon>
        <taxon>Sordariomycetidae</taxon>
        <taxon>Sordariales</taxon>
        <taxon>Lasiosphaeriaceae</taxon>
        <taxon>Lasiosphaeria</taxon>
    </lineage>
</organism>
<gene>
    <name evidence="5" type="ORF">B0T26DRAFT_689525</name>
</gene>
<feature type="compositionally biased region" description="Polar residues" evidence="2">
    <location>
        <begin position="148"/>
        <end position="163"/>
    </location>
</feature>
<dbReference type="AlphaFoldDB" id="A0AA40EAT4"/>